<comment type="caution">
    <text evidence="12">The sequence shown here is derived from an EMBL/GenBank/DDBJ whole genome shotgun (WGS) entry which is preliminary data.</text>
</comment>
<dbReference type="Pfam" id="PF01370">
    <property type="entry name" value="Epimerase"/>
    <property type="match status" value="1"/>
</dbReference>
<dbReference type="InterPro" id="IPR001509">
    <property type="entry name" value="Epimerase_deHydtase"/>
</dbReference>
<evidence type="ECO:0000313" key="12">
    <source>
        <dbReference type="EMBL" id="GBG84242.1"/>
    </source>
</evidence>
<feature type="transmembrane region" description="Helical" evidence="10">
    <location>
        <begin position="192"/>
        <end position="211"/>
    </location>
</feature>
<dbReference type="GO" id="GO:0032580">
    <property type="term" value="C:Golgi cisterna membrane"/>
    <property type="evidence" value="ECO:0007669"/>
    <property type="project" value="UniProtKB-SubCell"/>
</dbReference>
<dbReference type="PRINTS" id="PR01713">
    <property type="entry name" value="NUCEPIMERASE"/>
</dbReference>
<comment type="catalytic activity">
    <reaction evidence="7">
        <text>UDP-alpha-D-glucuronate = UDP-alpha-D-galacturonate</text>
        <dbReference type="Rhea" id="RHEA:11404"/>
        <dbReference type="ChEBI" id="CHEBI:57635"/>
        <dbReference type="ChEBI" id="CHEBI:58052"/>
        <dbReference type="EC" id="5.1.3.6"/>
    </reaction>
</comment>
<dbReference type="FunFam" id="3.40.50.720:FF:000198">
    <property type="entry name" value="UDP-glucuronate 4-epimerase 3"/>
    <property type="match status" value="1"/>
</dbReference>
<keyword evidence="13" id="KW-1185">Reference proteome</keyword>
<evidence type="ECO:0000256" key="5">
    <source>
        <dbReference type="ARBA" id="ARBA00023027"/>
    </source>
</evidence>
<evidence type="ECO:0000259" key="11">
    <source>
        <dbReference type="Pfam" id="PF01370"/>
    </source>
</evidence>
<evidence type="ECO:0000256" key="7">
    <source>
        <dbReference type="ARBA" id="ARBA00050136"/>
    </source>
</evidence>
<name>A0A388LPV6_CHABU</name>
<dbReference type="Gramene" id="GBG84242">
    <property type="protein sequence ID" value="GBG84242"/>
    <property type="gene ID" value="CBR_g38213"/>
</dbReference>
<dbReference type="Gene3D" id="3.90.25.10">
    <property type="entry name" value="UDP-galactose 4-epimerase, domain 1"/>
    <property type="match status" value="1"/>
</dbReference>
<reference evidence="12 13" key="1">
    <citation type="journal article" date="2018" name="Cell">
        <title>The Chara Genome: Secondary Complexity and Implications for Plant Terrestrialization.</title>
        <authorList>
            <person name="Nishiyama T."/>
            <person name="Sakayama H."/>
            <person name="Vries J.D."/>
            <person name="Buschmann H."/>
            <person name="Saint-Marcoux D."/>
            <person name="Ullrich K.K."/>
            <person name="Haas F.B."/>
            <person name="Vanderstraeten L."/>
            <person name="Becker D."/>
            <person name="Lang D."/>
            <person name="Vosolsobe S."/>
            <person name="Rombauts S."/>
            <person name="Wilhelmsson P.K.I."/>
            <person name="Janitza P."/>
            <person name="Kern R."/>
            <person name="Heyl A."/>
            <person name="Rumpler F."/>
            <person name="Villalobos L.I.A.C."/>
            <person name="Clay J.M."/>
            <person name="Skokan R."/>
            <person name="Toyoda A."/>
            <person name="Suzuki Y."/>
            <person name="Kagoshima H."/>
            <person name="Schijlen E."/>
            <person name="Tajeshwar N."/>
            <person name="Catarino B."/>
            <person name="Hetherington A.J."/>
            <person name="Saltykova A."/>
            <person name="Bonnot C."/>
            <person name="Breuninger H."/>
            <person name="Symeonidi A."/>
            <person name="Radhakrishnan G.V."/>
            <person name="Van Nieuwerburgh F."/>
            <person name="Deforce D."/>
            <person name="Chang C."/>
            <person name="Karol K.G."/>
            <person name="Hedrich R."/>
            <person name="Ulvskov P."/>
            <person name="Glockner G."/>
            <person name="Delwiche C.F."/>
            <person name="Petrasek J."/>
            <person name="Van de Peer Y."/>
            <person name="Friml J."/>
            <person name="Beilby M."/>
            <person name="Dolan L."/>
            <person name="Kohara Y."/>
            <person name="Sugano S."/>
            <person name="Fujiyama A."/>
            <person name="Delaux P.-M."/>
            <person name="Quint M."/>
            <person name="TheiBen G."/>
            <person name="Hagemann M."/>
            <person name="Harholt J."/>
            <person name="Dunand C."/>
            <person name="Zachgo S."/>
            <person name="Langdale J."/>
            <person name="Maumus F."/>
            <person name="Straeten D.V.D."/>
            <person name="Gould S.B."/>
            <person name="Rensing S.A."/>
        </authorList>
    </citation>
    <scope>NUCLEOTIDE SEQUENCE [LARGE SCALE GENOMIC DNA]</scope>
    <source>
        <strain evidence="12 13">S276</strain>
    </source>
</reference>
<evidence type="ECO:0000256" key="3">
    <source>
        <dbReference type="ARBA" id="ARBA00022692"/>
    </source>
</evidence>
<protein>
    <recommendedName>
        <fullName evidence="8">UDP-glucuronate 4-epimerase</fullName>
        <ecNumber evidence="8">5.1.3.6</ecNumber>
    </recommendedName>
</protein>
<dbReference type="AlphaFoldDB" id="A0A388LPV6"/>
<evidence type="ECO:0000256" key="8">
    <source>
        <dbReference type="ARBA" id="ARBA00066697"/>
    </source>
</evidence>
<evidence type="ECO:0000256" key="10">
    <source>
        <dbReference type="SAM" id="Phobius"/>
    </source>
</evidence>
<keyword evidence="5" id="KW-0520">NAD</keyword>
<sequence>MSVHSPLGRKRRRAAEEFCLRVEDSQRGVRGWIVQGNEEEECDEGPDVDGDERDLSSSLSNLTTVINNNIINNNNNINSSSSSSGGSTSSSRSSRSSIREPAAVVAGWYRRLRLGRSALTSRTVFLLELARELSFWSHRKTRGSNSLGPFERFFQQPFVWLAGKMALSTPLVASLDDEGKLRTSRSSRNSLGIFKVLCLIATVVLLAVWLLKKAPVQPGVKYGAAWERSIIQSAKPSGRGHPVILVTGSAGFVGYHVSLALKKRGDGVVGIDNFNDYYPVQLKRARAANLLSKGVVTVDGDINNSELLRRMFKLVQFTHVLHLAAQAGVRYAVKKPMTYVHSNIAGFVVLLEVCKSLNPQPSMIFASSSSVYGLNTKVPFSEDDRTDQPASLYAATKKADEMIAHTYNHIWGLSITALRFFTVYGPWGRPDMAYFSFTRNIVEETPIKIFRGPYDTELSRDFTYIADVVKGCVASIDTAKPSTGSGGKKTGSAQFRIFNLGNTQPVKVGAFVDILEKHLNRKAIRDYVDMPATGDVPFTHANVSHAREELGYNPTTDLETGLGEFVTWFSSYYGDDSMACC</sequence>
<keyword evidence="3 10" id="KW-0812">Transmembrane</keyword>
<evidence type="ECO:0000313" key="13">
    <source>
        <dbReference type="Proteomes" id="UP000265515"/>
    </source>
</evidence>
<dbReference type="OrthoDB" id="202470at2759"/>
<dbReference type="Gene3D" id="3.40.50.720">
    <property type="entry name" value="NAD(P)-binding Rossmann-like Domain"/>
    <property type="match status" value="1"/>
</dbReference>
<evidence type="ECO:0000256" key="4">
    <source>
        <dbReference type="ARBA" id="ARBA00022989"/>
    </source>
</evidence>
<comment type="similarity">
    <text evidence="2">Belongs to the NAD(P)-dependent epimerase/dehydratase family.</text>
</comment>
<dbReference type="InterPro" id="IPR036291">
    <property type="entry name" value="NAD(P)-bd_dom_sf"/>
</dbReference>
<dbReference type="STRING" id="69332.A0A388LPV6"/>
<keyword evidence="6 10" id="KW-0472">Membrane</keyword>
<organism evidence="12 13">
    <name type="scientific">Chara braunii</name>
    <name type="common">Braun's stonewort</name>
    <dbReference type="NCBI Taxonomy" id="69332"/>
    <lineage>
        <taxon>Eukaryota</taxon>
        <taxon>Viridiplantae</taxon>
        <taxon>Streptophyta</taxon>
        <taxon>Charophyceae</taxon>
        <taxon>Charales</taxon>
        <taxon>Characeae</taxon>
        <taxon>Chara</taxon>
    </lineage>
</organism>
<evidence type="ECO:0000256" key="9">
    <source>
        <dbReference type="SAM" id="MobiDB-lite"/>
    </source>
</evidence>
<dbReference type="SUPFAM" id="SSF51735">
    <property type="entry name" value="NAD(P)-binding Rossmann-fold domains"/>
    <property type="match status" value="1"/>
</dbReference>
<dbReference type="Proteomes" id="UP000265515">
    <property type="component" value="Unassembled WGS sequence"/>
</dbReference>
<gene>
    <name evidence="12" type="ORF">CBR_g38213</name>
</gene>
<dbReference type="EC" id="5.1.3.6" evidence="8"/>
<keyword evidence="4 10" id="KW-1133">Transmembrane helix</keyword>
<evidence type="ECO:0000256" key="6">
    <source>
        <dbReference type="ARBA" id="ARBA00023136"/>
    </source>
</evidence>
<feature type="domain" description="NAD-dependent epimerase/dehydratase" evidence="11">
    <location>
        <begin position="244"/>
        <end position="478"/>
    </location>
</feature>
<dbReference type="GO" id="GO:0050378">
    <property type="term" value="F:UDP-glucuronate 4-epimerase activity"/>
    <property type="evidence" value="ECO:0007669"/>
    <property type="project" value="UniProtKB-EC"/>
</dbReference>
<feature type="region of interest" description="Disordered" evidence="9">
    <location>
        <begin position="73"/>
        <end position="96"/>
    </location>
</feature>
<proteinExistence type="inferred from homology"/>
<comment type="subcellular location">
    <subcellularLocation>
        <location evidence="1">Golgi apparatus</location>
        <location evidence="1">Golgi stack membrane</location>
        <topology evidence="1">Multi-pass membrane protein</topology>
    </subcellularLocation>
</comment>
<evidence type="ECO:0000256" key="1">
    <source>
        <dbReference type="ARBA" id="ARBA00004205"/>
    </source>
</evidence>
<dbReference type="PANTHER" id="PTHR43574">
    <property type="entry name" value="EPIMERASE-RELATED"/>
    <property type="match status" value="1"/>
</dbReference>
<accession>A0A388LPV6</accession>
<evidence type="ECO:0000256" key="2">
    <source>
        <dbReference type="ARBA" id="ARBA00007637"/>
    </source>
</evidence>
<dbReference type="EMBL" id="BFEA01000469">
    <property type="protein sequence ID" value="GBG84242.1"/>
    <property type="molecule type" value="Genomic_DNA"/>
</dbReference>